<evidence type="ECO:0000313" key="2">
    <source>
        <dbReference type="EMBL" id="MXU96907.1"/>
    </source>
</evidence>
<dbReference type="InterPro" id="IPR005135">
    <property type="entry name" value="Endo/exonuclease/phosphatase"/>
</dbReference>
<dbReference type="InterPro" id="IPR036691">
    <property type="entry name" value="Endo/exonu/phosph_ase_sf"/>
</dbReference>
<accession>A0A6B0V436</accession>
<dbReference type="AlphaFoldDB" id="A0A6B0V436"/>
<organism evidence="2">
    <name type="scientific">Ixodes ricinus</name>
    <name type="common">Common tick</name>
    <name type="synonym">Acarus ricinus</name>
    <dbReference type="NCBI Taxonomy" id="34613"/>
    <lineage>
        <taxon>Eukaryota</taxon>
        <taxon>Metazoa</taxon>
        <taxon>Ecdysozoa</taxon>
        <taxon>Arthropoda</taxon>
        <taxon>Chelicerata</taxon>
        <taxon>Arachnida</taxon>
        <taxon>Acari</taxon>
        <taxon>Parasitiformes</taxon>
        <taxon>Ixodida</taxon>
        <taxon>Ixodoidea</taxon>
        <taxon>Ixodidae</taxon>
        <taxon>Ixodinae</taxon>
        <taxon>Ixodes</taxon>
    </lineage>
</organism>
<dbReference type="PANTHER" id="PTHR33776:SF4">
    <property type="entry name" value="ENDONUCLEASE_EXONUCLEASE_PHOSPHATASE DOMAIN-CONTAINING PROTEIN"/>
    <property type="match status" value="1"/>
</dbReference>
<evidence type="ECO:0000259" key="1">
    <source>
        <dbReference type="Pfam" id="PF03372"/>
    </source>
</evidence>
<dbReference type="EMBL" id="GIFC01014824">
    <property type="protein sequence ID" value="MXU96907.1"/>
    <property type="molecule type" value="Transcribed_RNA"/>
</dbReference>
<protein>
    <submittedName>
        <fullName evidence="2">Putative tick transposon</fullName>
    </submittedName>
</protein>
<dbReference type="Gene3D" id="3.60.10.10">
    <property type="entry name" value="Endonuclease/exonuclease/phosphatase"/>
    <property type="match status" value="1"/>
</dbReference>
<sequence>MTESAFFLPQNVKSYLGEDLMSCVTCFHLNTQSAKNKAVDLELLFDQFGFYFDVIKLTETWYTDEADVLKLPSYRSFYVNRSEKRGSGVAILTKDSHCELIKDFSCVTQDYEMLCVRSKDNIVAVIYRPSSGSLETFFEFFESFLIFVNEGKYNVTCCGDFNIDMCTDTTDKRTFTTLINTGGCRNVINSPTRVTCQSKTLIDLFISNRLTEHIKAGVVCCDLSDCREVRDIGKK</sequence>
<dbReference type="SUPFAM" id="SSF56219">
    <property type="entry name" value="DNase I-like"/>
    <property type="match status" value="1"/>
</dbReference>
<reference evidence="2" key="1">
    <citation type="submission" date="2019-12" db="EMBL/GenBank/DDBJ databases">
        <title>An insight into the sialome of adult female Ixodes ricinus ticks feeding for 6 days.</title>
        <authorList>
            <person name="Perner J."/>
            <person name="Ribeiro J.M.C."/>
        </authorList>
    </citation>
    <scope>NUCLEOTIDE SEQUENCE</scope>
    <source>
        <strain evidence="2">Semi-engorged</strain>
        <tissue evidence="2">Salivary glands</tissue>
    </source>
</reference>
<dbReference type="Pfam" id="PF03372">
    <property type="entry name" value="Exo_endo_phos"/>
    <property type="match status" value="1"/>
</dbReference>
<proteinExistence type="predicted"/>
<dbReference type="GO" id="GO:0003824">
    <property type="term" value="F:catalytic activity"/>
    <property type="evidence" value="ECO:0007669"/>
    <property type="project" value="InterPro"/>
</dbReference>
<feature type="domain" description="Endonuclease/exonuclease/phosphatase" evidence="1">
    <location>
        <begin position="30"/>
        <end position="225"/>
    </location>
</feature>
<name>A0A6B0V436_IXORI</name>
<dbReference type="PANTHER" id="PTHR33776">
    <property type="entry name" value="ENDO/EXONUCLEASE/PHOSPHATASE DOMAIN-CONTAINING PROTEIN"/>
    <property type="match status" value="1"/>
</dbReference>